<dbReference type="SUPFAM" id="SSF56801">
    <property type="entry name" value="Acetyl-CoA synthetase-like"/>
    <property type="match status" value="2"/>
</dbReference>
<dbReference type="EMBL" id="JAUJYN010000004">
    <property type="protein sequence ID" value="KAK1273041.1"/>
    <property type="molecule type" value="Genomic_DNA"/>
</dbReference>
<feature type="domain" description="AMP-dependent synthetase/ligase" evidence="5">
    <location>
        <begin position="7"/>
        <end position="70"/>
    </location>
</feature>
<evidence type="ECO:0000256" key="4">
    <source>
        <dbReference type="ARBA" id="ARBA00034252"/>
    </source>
</evidence>
<dbReference type="InterPro" id="IPR000873">
    <property type="entry name" value="AMP-dep_synth/lig_dom"/>
</dbReference>
<accession>A0AAV9B988</accession>
<dbReference type="PROSITE" id="PS00455">
    <property type="entry name" value="AMP_BINDING"/>
    <property type="match status" value="1"/>
</dbReference>
<dbReference type="PANTHER" id="PTHR43859">
    <property type="entry name" value="ACYL-ACTIVATING ENZYME"/>
    <property type="match status" value="1"/>
</dbReference>
<dbReference type="GO" id="GO:0106290">
    <property type="term" value="F:trans-cinnamate-CoA ligase activity"/>
    <property type="evidence" value="ECO:0007669"/>
    <property type="project" value="UniProtKB-ARBA"/>
</dbReference>
<sequence length="152" mass="17033">MLGSWKPPADEWHSIALGYTSGTTSSPKGVVLSHRGAYIMALTYLWTLPMLHCNGWCFTWTLAGLCGTIISFHQVWGESPCAFVTLKGNEEEVQEEAGLVDIMKFCRERMPAYWVQKSVVFGPLPKTAKGKIKKHLLMARAEEMGTLRKSRL</sequence>
<dbReference type="AlphaFoldDB" id="A0AAV9B988"/>
<evidence type="ECO:0000256" key="2">
    <source>
        <dbReference type="ARBA" id="ARBA00012959"/>
    </source>
</evidence>
<dbReference type="Proteomes" id="UP001179952">
    <property type="component" value="Unassembled WGS sequence"/>
</dbReference>
<organism evidence="7 8">
    <name type="scientific">Acorus gramineus</name>
    <name type="common">Dwarf sweet flag</name>
    <dbReference type="NCBI Taxonomy" id="55184"/>
    <lineage>
        <taxon>Eukaryota</taxon>
        <taxon>Viridiplantae</taxon>
        <taxon>Streptophyta</taxon>
        <taxon>Embryophyta</taxon>
        <taxon>Tracheophyta</taxon>
        <taxon>Spermatophyta</taxon>
        <taxon>Magnoliopsida</taxon>
        <taxon>Liliopsida</taxon>
        <taxon>Acoraceae</taxon>
        <taxon>Acorus</taxon>
    </lineage>
</organism>
<gene>
    <name evidence="7" type="ORF">QJS04_geneDACA010863</name>
</gene>
<dbReference type="InterPro" id="IPR020845">
    <property type="entry name" value="AMP-binding_CS"/>
</dbReference>
<dbReference type="EC" id="6.2.1.12" evidence="2"/>
<comment type="caution">
    <text evidence="7">The sequence shown here is derived from an EMBL/GenBank/DDBJ whole genome shotgun (WGS) entry which is preliminary data.</text>
</comment>
<dbReference type="Pfam" id="PF00501">
    <property type="entry name" value="AMP-binding"/>
    <property type="match status" value="1"/>
</dbReference>
<dbReference type="PANTHER" id="PTHR43859:SF7">
    <property type="entry name" value="ACETATE_BUTYRATE--COA LIGASE AAE7, PEROXISOMAL"/>
    <property type="match status" value="1"/>
</dbReference>
<name>A0AAV9B988_ACOGR</name>
<keyword evidence="3 7" id="KW-0436">Ligase</keyword>
<evidence type="ECO:0000313" key="7">
    <source>
        <dbReference type="EMBL" id="KAK1273041.1"/>
    </source>
</evidence>
<feature type="domain" description="AMP-binding enzyme C-terminal" evidence="6">
    <location>
        <begin position="73"/>
        <end position="131"/>
    </location>
</feature>
<evidence type="ECO:0000256" key="3">
    <source>
        <dbReference type="ARBA" id="ARBA00022598"/>
    </source>
</evidence>
<evidence type="ECO:0000259" key="6">
    <source>
        <dbReference type="Pfam" id="PF13193"/>
    </source>
</evidence>
<evidence type="ECO:0000256" key="1">
    <source>
        <dbReference type="ARBA" id="ARBA00006432"/>
    </source>
</evidence>
<comment type="similarity">
    <text evidence="1">Belongs to the ATP-dependent AMP-binding enzyme family.</text>
</comment>
<dbReference type="InterPro" id="IPR045851">
    <property type="entry name" value="AMP-bd_C_sf"/>
</dbReference>
<reference evidence="7" key="1">
    <citation type="journal article" date="2023" name="Nat. Commun.">
        <title>Diploid and tetraploid genomes of Acorus and the evolution of monocots.</title>
        <authorList>
            <person name="Ma L."/>
            <person name="Liu K.W."/>
            <person name="Li Z."/>
            <person name="Hsiao Y.Y."/>
            <person name="Qi Y."/>
            <person name="Fu T."/>
            <person name="Tang G.D."/>
            <person name="Zhang D."/>
            <person name="Sun W.H."/>
            <person name="Liu D.K."/>
            <person name="Li Y."/>
            <person name="Chen G.Z."/>
            <person name="Liu X.D."/>
            <person name="Liao X.Y."/>
            <person name="Jiang Y.T."/>
            <person name="Yu X."/>
            <person name="Hao Y."/>
            <person name="Huang J."/>
            <person name="Zhao X.W."/>
            <person name="Ke S."/>
            <person name="Chen Y.Y."/>
            <person name="Wu W.L."/>
            <person name="Hsu J.L."/>
            <person name="Lin Y.F."/>
            <person name="Huang M.D."/>
            <person name="Li C.Y."/>
            <person name="Huang L."/>
            <person name="Wang Z.W."/>
            <person name="Zhao X."/>
            <person name="Zhong W.Y."/>
            <person name="Peng D.H."/>
            <person name="Ahmad S."/>
            <person name="Lan S."/>
            <person name="Zhang J.S."/>
            <person name="Tsai W.C."/>
            <person name="Van de Peer Y."/>
            <person name="Liu Z.J."/>
        </authorList>
    </citation>
    <scope>NUCLEOTIDE SEQUENCE</scope>
    <source>
        <strain evidence="7">SCP</strain>
    </source>
</reference>
<protein>
    <recommendedName>
        <fullName evidence="2">4-coumarate--CoA ligase</fullName>
        <ecNumber evidence="2">6.2.1.12</ecNumber>
    </recommendedName>
</protein>
<dbReference type="Pfam" id="PF13193">
    <property type="entry name" value="AMP-binding_C"/>
    <property type="match status" value="1"/>
</dbReference>
<dbReference type="Gene3D" id="3.40.50.980">
    <property type="match status" value="1"/>
</dbReference>
<dbReference type="InterPro" id="IPR025110">
    <property type="entry name" value="AMP-bd_C"/>
</dbReference>
<dbReference type="GO" id="GO:0009698">
    <property type="term" value="P:phenylpropanoid metabolic process"/>
    <property type="evidence" value="ECO:0007669"/>
    <property type="project" value="UniProtKB-ARBA"/>
</dbReference>
<dbReference type="Gene3D" id="3.30.300.30">
    <property type="match status" value="1"/>
</dbReference>
<evidence type="ECO:0000313" key="8">
    <source>
        <dbReference type="Proteomes" id="UP001179952"/>
    </source>
</evidence>
<evidence type="ECO:0000259" key="5">
    <source>
        <dbReference type="Pfam" id="PF00501"/>
    </source>
</evidence>
<comment type="catalytic activity">
    <reaction evidence="4">
        <text>(E)-4-coumarate + ATP + CoA = (E)-4-coumaroyl-CoA + AMP + diphosphate</text>
        <dbReference type="Rhea" id="RHEA:19641"/>
        <dbReference type="ChEBI" id="CHEBI:12876"/>
        <dbReference type="ChEBI" id="CHEBI:30616"/>
        <dbReference type="ChEBI" id="CHEBI:33019"/>
        <dbReference type="ChEBI" id="CHEBI:57287"/>
        <dbReference type="ChEBI" id="CHEBI:85008"/>
        <dbReference type="ChEBI" id="CHEBI:456215"/>
        <dbReference type="EC" id="6.2.1.12"/>
    </reaction>
    <physiologicalReaction direction="left-to-right" evidence="4">
        <dbReference type="Rhea" id="RHEA:19642"/>
    </physiologicalReaction>
</comment>
<keyword evidence="8" id="KW-1185">Reference proteome</keyword>
<proteinExistence type="inferred from homology"/>
<dbReference type="GO" id="GO:0016207">
    <property type="term" value="F:4-coumarate-CoA ligase activity"/>
    <property type="evidence" value="ECO:0007669"/>
    <property type="project" value="UniProtKB-EC"/>
</dbReference>
<reference evidence="7" key="2">
    <citation type="submission" date="2023-06" db="EMBL/GenBank/DDBJ databases">
        <authorList>
            <person name="Ma L."/>
            <person name="Liu K.-W."/>
            <person name="Li Z."/>
            <person name="Hsiao Y.-Y."/>
            <person name="Qi Y."/>
            <person name="Fu T."/>
            <person name="Tang G."/>
            <person name="Zhang D."/>
            <person name="Sun W.-H."/>
            <person name="Liu D.-K."/>
            <person name="Li Y."/>
            <person name="Chen G.-Z."/>
            <person name="Liu X.-D."/>
            <person name="Liao X.-Y."/>
            <person name="Jiang Y.-T."/>
            <person name="Yu X."/>
            <person name="Hao Y."/>
            <person name="Huang J."/>
            <person name="Zhao X.-W."/>
            <person name="Ke S."/>
            <person name="Chen Y.-Y."/>
            <person name="Wu W.-L."/>
            <person name="Hsu J.-L."/>
            <person name="Lin Y.-F."/>
            <person name="Huang M.-D."/>
            <person name="Li C.-Y."/>
            <person name="Huang L."/>
            <person name="Wang Z.-W."/>
            <person name="Zhao X."/>
            <person name="Zhong W.-Y."/>
            <person name="Peng D.-H."/>
            <person name="Ahmad S."/>
            <person name="Lan S."/>
            <person name="Zhang J.-S."/>
            <person name="Tsai W.-C."/>
            <person name="Van De Peer Y."/>
            <person name="Liu Z.-J."/>
        </authorList>
    </citation>
    <scope>NUCLEOTIDE SEQUENCE</scope>
    <source>
        <strain evidence="7">SCP</strain>
        <tissue evidence="7">Leaves</tissue>
    </source>
</reference>